<feature type="region of interest" description="Disordered" evidence="1">
    <location>
        <begin position="220"/>
        <end position="263"/>
    </location>
</feature>
<evidence type="ECO:0000313" key="3">
    <source>
        <dbReference type="Proteomes" id="UP001299012"/>
    </source>
</evidence>
<sequence>MQKRTVPRLARAGWAHPYATGPFDPYLYADGGDGGDSGSDSGDSGDDGGTDDSDTGDDAADGTGDDGQGDDGAKDDKPKPKPPAKKDAEEDPAATIARLRKELKTANADAAKARTNAKKAAADEARTQIVQELGKALGLIKDDKDTPPDPAALTTQIEKATAAHRETAIELAVYRGASKHGADPEALTDSRAFLRSIADLDPTDEEFTKKVTAAIKAAVADNPKLKAASAPPRSSGDFSGSSEKPKSKNTIEAQREAYRKGRR</sequence>
<feature type="region of interest" description="Disordered" evidence="1">
    <location>
        <begin position="1"/>
        <end position="123"/>
    </location>
</feature>
<accession>A0ABS9J9R7</accession>
<organism evidence="2 3">
    <name type="scientific">Streptomyces tricolor</name>
    <dbReference type="NCBI Taxonomy" id="68277"/>
    <lineage>
        <taxon>Bacteria</taxon>
        <taxon>Bacillati</taxon>
        <taxon>Actinomycetota</taxon>
        <taxon>Actinomycetes</taxon>
        <taxon>Kitasatosporales</taxon>
        <taxon>Streptomycetaceae</taxon>
        <taxon>Streptomyces</taxon>
        <taxon>Streptomyces violaceoruber group</taxon>
    </lineage>
</organism>
<dbReference type="Proteomes" id="UP001299012">
    <property type="component" value="Unassembled WGS sequence"/>
</dbReference>
<dbReference type="RefSeq" id="WP_086697970.1">
    <property type="nucleotide sequence ID" value="NZ_JAKKZF010000005.1"/>
</dbReference>
<feature type="compositionally biased region" description="Polar residues" evidence="1">
    <location>
        <begin position="236"/>
        <end position="252"/>
    </location>
</feature>
<evidence type="ECO:0000313" key="2">
    <source>
        <dbReference type="EMBL" id="MCG0062244.1"/>
    </source>
</evidence>
<keyword evidence="3" id="KW-1185">Reference proteome</keyword>
<feature type="compositionally biased region" description="Low complexity" evidence="1">
    <location>
        <begin position="105"/>
        <end position="114"/>
    </location>
</feature>
<dbReference type="EMBL" id="JAKKZF010000005">
    <property type="protein sequence ID" value="MCG0062244.1"/>
    <property type="molecule type" value="Genomic_DNA"/>
</dbReference>
<comment type="caution">
    <text evidence="2">The sequence shown here is derived from an EMBL/GenBank/DDBJ whole genome shotgun (WGS) entry which is preliminary data.</text>
</comment>
<evidence type="ECO:0008006" key="4">
    <source>
        <dbReference type="Google" id="ProtNLM"/>
    </source>
</evidence>
<gene>
    <name evidence="2" type="ORF">L0F81_02895</name>
</gene>
<reference evidence="2 3" key="1">
    <citation type="submission" date="2022-01" db="EMBL/GenBank/DDBJ databases">
        <title>Draft Genome Sequences of Seven Type Strains of the Genus Streptomyces.</title>
        <authorList>
            <person name="Aziz S."/>
            <person name="Coretto E."/>
            <person name="Chronakova A."/>
            <person name="Sproer C."/>
            <person name="Huber K."/>
            <person name="Nouioui I."/>
            <person name="Gross H."/>
        </authorList>
    </citation>
    <scope>NUCLEOTIDE SEQUENCE [LARGE SCALE GENOMIC DNA]</scope>
    <source>
        <strain evidence="2 3">DSM 41685</strain>
    </source>
</reference>
<feature type="compositionally biased region" description="Acidic residues" evidence="1">
    <location>
        <begin position="43"/>
        <end position="69"/>
    </location>
</feature>
<proteinExistence type="predicted"/>
<name>A0ABS9J9R7_9ACTN</name>
<feature type="compositionally biased region" description="Basic and acidic residues" evidence="1">
    <location>
        <begin position="253"/>
        <end position="263"/>
    </location>
</feature>
<protein>
    <recommendedName>
        <fullName evidence="4">Scaffolding protein</fullName>
    </recommendedName>
</protein>
<feature type="compositionally biased region" description="Basic and acidic residues" evidence="1">
    <location>
        <begin position="71"/>
        <end position="88"/>
    </location>
</feature>
<evidence type="ECO:0000256" key="1">
    <source>
        <dbReference type="SAM" id="MobiDB-lite"/>
    </source>
</evidence>